<evidence type="ECO:0000313" key="1">
    <source>
        <dbReference type="Proteomes" id="UP000887572"/>
    </source>
</evidence>
<proteinExistence type="predicted"/>
<dbReference type="Proteomes" id="UP000887572">
    <property type="component" value="Unplaced"/>
</dbReference>
<dbReference type="AlphaFoldDB" id="A0A914HCF4"/>
<name>A0A914HCF4_GLORO</name>
<evidence type="ECO:0000313" key="2">
    <source>
        <dbReference type="WBParaSite" id="Gr19_v10_g16231.t1"/>
    </source>
</evidence>
<reference evidence="2" key="1">
    <citation type="submission" date="2022-11" db="UniProtKB">
        <authorList>
            <consortium name="WormBaseParasite"/>
        </authorList>
    </citation>
    <scope>IDENTIFICATION</scope>
</reference>
<dbReference type="WBParaSite" id="Gr19_v10_g16231.t1">
    <property type="protein sequence ID" value="Gr19_v10_g16231.t1"/>
    <property type="gene ID" value="Gr19_v10_g16231"/>
</dbReference>
<accession>A0A914HCF4</accession>
<sequence>MGGAMFVSAENSTVPFSHISSLFWCAISTMRLPAFELSQQSETALFFVFYTLCMPLRNTLVQYFIGTPGWHLLNKWSLFSLDFCALVVPPFLAQTFLADYLHILLFVQLSLCATCFLCCKSACAGITPLRALRVDAGRAQRDTHIMFRTFFDLTNKNIFYF</sequence>
<protein>
    <submittedName>
        <fullName evidence="2">Uncharacterized protein</fullName>
    </submittedName>
</protein>
<keyword evidence="1" id="KW-1185">Reference proteome</keyword>
<organism evidence="1 2">
    <name type="scientific">Globodera rostochiensis</name>
    <name type="common">Golden nematode worm</name>
    <name type="synonym">Heterodera rostochiensis</name>
    <dbReference type="NCBI Taxonomy" id="31243"/>
    <lineage>
        <taxon>Eukaryota</taxon>
        <taxon>Metazoa</taxon>
        <taxon>Ecdysozoa</taxon>
        <taxon>Nematoda</taxon>
        <taxon>Chromadorea</taxon>
        <taxon>Rhabditida</taxon>
        <taxon>Tylenchina</taxon>
        <taxon>Tylenchomorpha</taxon>
        <taxon>Tylenchoidea</taxon>
        <taxon>Heteroderidae</taxon>
        <taxon>Heteroderinae</taxon>
        <taxon>Globodera</taxon>
    </lineage>
</organism>